<evidence type="ECO:0000313" key="1">
    <source>
        <dbReference type="EMBL" id="KAI0056401.1"/>
    </source>
</evidence>
<proteinExistence type="predicted"/>
<name>A0ACB8SKV4_9AGAM</name>
<reference evidence="1" key="2">
    <citation type="journal article" date="2022" name="New Phytol.">
        <title>Evolutionary transition to the ectomycorrhizal habit in the genomes of a hyperdiverse lineage of mushroom-forming fungi.</title>
        <authorList>
            <person name="Looney B."/>
            <person name="Miyauchi S."/>
            <person name="Morin E."/>
            <person name="Drula E."/>
            <person name="Courty P.E."/>
            <person name="Kohler A."/>
            <person name="Kuo A."/>
            <person name="LaButti K."/>
            <person name="Pangilinan J."/>
            <person name="Lipzen A."/>
            <person name="Riley R."/>
            <person name="Andreopoulos W."/>
            <person name="He G."/>
            <person name="Johnson J."/>
            <person name="Nolan M."/>
            <person name="Tritt A."/>
            <person name="Barry K.W."/>
            <person name="Grigoriev I.V."/>
            <person name="Nagy L.G."/>
            <person name="Hibbett D."/>
            <person name="Henrissat B."/>
            <person name="Matheny P.B."/>
            <person name="Labbe J."/>
            <person name="Martin F.M."/>
        </authorList>
    </citation>
    <scope>NUCLEOTIDE SEQUENCE</scope>
    <source>
        <strain evidence="1">HHB10654</strain>
    </source>
</reference>
<protein>
    <submittedName>
        <fullName evidence="1">Cytochrome P450</fullName>
    </submittedName>
</protein>
<dbReference type="Proteomes" id="UP000814140">
    <property type="component" value="Unassembled WGS sequence"/>
</dbReference>
<organism evidence="1 2">
    <name type="scientific">Artomyces pyxidatus</name>
    <dbReference type="NCBI Taxonomy" id="48021"/>
    <lineage>
        <taxon>Eukaryota</taxon>
        <taxon>Fungi</taxon>
        <taxon>Dikarya</taxon>
        <taxon>Basidiomycota</taxon>
        <taxon>Agaricomycotina</taxon>
        <taxon>Agaricomycetes</taxon>
        <taxon>Russulales</taxon>
        <taxon>Auriscalpiaceae</taxon>
        <taxon>Artomyces</taxon>
    </lineage>
</organism>
<accession>A0ACB8SKV4</accession>
<gene>
    <name evidence="1" type="ORF">BV25DRAFT_1579921</name>
</gene>
<dbReference type="EMBL" id="MU277265">
    <property type="protein sequence ID" value="KAI0056401.1"/>
    <property type="molecule type" value="Genomic_DNA"/>
</dbReference>
<reference evidence="1" key="1">
    <citation type="submission" date="2021-03" db="EMBL/GenBank/DDBJ databases">
        <authorList>
            <consortium name="DOE Joint Genome Institute"/>
            <person name="Ahrendt S."/>
            <person name="Looney B.P."/>
            <person name="Miyauchi S."/>
            <person name="Morin E."/>
            <person name="Drula E."/>
            <person name="Courty P.E."/>
            <person name="Chicoki N."/>
            <person name="Fauchery L."/>
            <person name="Kohler A."/>
            <person name="Kuo A."/>
            <person name="Labutti K."/>
            <person name="Pangilinan J."/>
            <person name="Lipzen A."/>
            <person name="Riley R."/>
            <person name="Andreopoulos W."/>
            <person name="He G."/>
            <person name="Johnson J."/>
            <person name="Barry K.W."/>
            <person name="Grigoriev I.V."/>
            <person name="Nagy L."/>
            <person name="Hibbett D."/>
            <person name="Henrissat B."/>
            <person name="Matheny P.B."/>
            <person name="Labbe J."/>
            <person name="Martin F."/>
        </authorList>
    </citation>
    <scope>NUCLEOTIDE SEQUENCE</scope>
    <source>
        <strain evidence="1">HHB10654</strain>
    </source>
</reference>
<sequence length="200" mass="22486">MPARLELGQRRSPYSGLRDPTERPENLLCHQISSGGCHSTTMASYPFIALELVALAATLLLARAFERRRKRKGLVCPPGPTPLPVVGDLFDIPSEYSWLSYAKWGKTYGDVISLTVFGKVIIVLNSYKSARDLLDKRSAIYSERPPLPFYDLMGWGWFFPTAPYNDLWRASRKVVDRGLRPNVAVQYQPNAEGEGPPFPQ</sequence>
<keyword evidence="2" id="KW-1185">Reference proteome</keyword>
<evidence type="ECO:0000313" key="2">
    <source>
        <dbReference type="Proteomes" id="UP000814140"/>
    </source>
</evidence>
<comment type="caution">
    <text evidence="1">The sequence shown here is derived from an EMBL/GenBank/DDBJ whole genome shotgun (WGS) entry which is preliminary data.</text>
</comment>